<dbReference type="Proteomes" id="UP001144036">
    <property type="component" value="Unassembled WGS sequence"/>
</dbReference>
<feature type="domain" description="Carboxymuconolactone decarboxylase-like" evidence="1">
    <location>
        <begin position="13"/>
        <end position="93"/>
    </location>
</feature>
<reference evidence="2" key="1">
    <citation type="submission" date="2022-11" db="EMBL/GenBank/DDBJ databases">
        <title>Nonomuraea corallina sp. nov., a new species of the genus Nonomuraea isolated from sea side sediment in Thai sea.</title>
        <authorList>
            <person name="Ngamcharungchit C."/>
            <person name="Matsumoto A."/>
            <person name="Suriyachadkun C."/>
            <person name="Panbangred W."/>
            <person name="Inahashi Y."/>
            <person name="Intra B."/>
        </authorList>
    </citation>
    <scope>NUCLEOTIDE SEQUENCE</scope>
    <source>
        <strain evidence="2">MCN248</strain>
    </source>
</reference>
<accession>A0ABT4SDC9</accession>
<dbReference type="PANTHER" id="PTHR34846">
    <property type="entry name" value="4-CARBOXYMUCONOLACTONE DECARBOXYLASE FAMILY PROTEIN (AFU_ORTHOLOGUE AFUA_6G11590)"/>
    <property type="match status" value="1"/>
</dbReference>
<organism evidence="2 3">
    <name type="scientific">Nonomuraea corallina</name>
    <dbReference type="NCBI Taxonomy" id="2989783"/>
    <lineage>
        <taxon>Bacteria</taxon>
        <taxon>Bacillati</taxon>
        <taxon>Actinomycetota</taxon>
        <taxon>Actinomycetes</taxon>
        <taxon>Streptosporangiales</taxon>
        <taxon>Streptosporangiaceae</taxon>
        <taxon>Nonomuraea</taxon>
    </lineage>
</organism>
<evidence type="ECO:0000259" key="1">
    <source>
        <dbReference type="Pfam" id="PF02627"/>
    </source>
</evidence>
<dbReference type="InterPro" id="IPR029032">
    <property type="entry name" value="AhpD-like"/>
</dbReference>
<dbReference type="NCBIfam" id="TIGR00778">
    <property type="entry name" value="ahpD_dom"/>
    <property type="match status" value="1"/>
</dbReference>
<evidence type="ECO:0000313" key="3">
    <source>
        <dbReference type="Proteomes" id="UP001144036"/>
    </source>
</evidence>
<evidence type="ECO:0000313" key="2">
    <source>
        <dbReference type="EMBL" id="MDA0634980.1"/>
    </source>
</evidence>
<dbReference type="EMBL" id="JAPNNL010000056">
    <property type="protein sequence ID" value="MDA0634980.1"/>
    <property type="molecule type" value="Genomic_DNA"/>
</dbReference>
<comment type="caution">
    <text evidence="2">The sequence shown here is derived from an EMBL/GenBank/DDBJ whole genome shotgun (WGS) entry which is preliminary data.</text>
</comment>
<gene>
    <name evidence="2" type="ORF">OUY22_16280</name>
</gene>
<dbReference type="Pfam" id="PF02627">
    <property type="entry name" value="CMD"/>
    <property type="match status" value="1"/>
</dbReference>
<dbReference type="PANTHER" id="PTHR34846:SF5">
    <property type="entry name" value="CARBOXYMUCONOLACTONE DECARBOXYLASE-LIKE DOMAIN-CONTAINING PROTEIN"/>
    <property type="match status" value="1"/>
</dbReference>
<dbReference type="RefSeq" id="WP_270155813.1">
    <property type="nucleotide sequence ID" value="NZ_JAPNNL010000056.1"/>
</dbReference>
<dbReference type="SUPFAM" id="SSF69118">
    <property type="entry name" value="AhpD-like"/>
    <property type="match status" value="1"/>
</dbReference>
<dbReference type="InterPro" id="IPR003779">
    <property type="entry name" value="CMD-like"/>
</dbReference>
<name>A0ABT4SDC9_9ACTN</name>
<sequence>MTERMNLGALAGDAYKAMAGLDRFVRASTLPEPLLELVRLRASQINGCVYCVDTHSADAKAAGESDARLHAVAVWREAPFFTEQERAALAFTEAATRLSTHDVTDEVWRRAADCFTEPELAALIVAVATINAWNRMGVATRMTPESFKPTT</sequence>
<protein>
    <submittedName>
        <fullName evidence="2">Carboxymuconolactone decarboxylase family protein</fullName>
    </submittedName>
</protein>
<dbReference type="InterPro" id="IPR004675">
    <property type="entry name" value="AhpD_core"/>
</dbReference>
<dbReference type="Gene3D" id="1.20.1290.10">
    <property type="entry name" value="AhpD-like"/>
    <property type="match status" value="1"/>
</dbReference>
<keyword evidence="3" id="KW-1185">Reference proteome</keyword>
<proteinExistence type="predicted"/>